<evidence type="ECO:0000256" key="6">
    <source>
        <dbReference type="ARBA" id="ARBA00023054"/>
    </source>
</evidence>
<feature type="region of interest" description="Disordered" evidence="11">
    <location>
        <begin position="29"/>
        <end position="49"/>
    </location>
</feature>
<evidence type="ECO:0000256" key="3">
    <source>
        <dbReference type="ARBA" id="ARBA00022692"/>
    </source>
</evidence>
<feature type="compositionally biased region" description="Polar residues" evidence="11">
    <location>
        <begin position="39"/>
        <end position="49"/>
    </location>
</feature>
<keyword evidence="7 12" id="KW-0472">Membrane</keyword>
<evidence type="ECO:0000256" key="2">
    <source>
        <dbReference type="ARBA" id="ARBA00020370"/>
    </source>
</evidence>
<reference evidence="13" key="2">
    <citation type="submission" date="2025-08" db="UniProtKB">
        <authorList>
            <consortium name="Ensembl"/>
        </authorList>
    </citation>
    <scope>IDENTIFICATION</scope>
</reference>
<keyword evidence="5" id="KW-0333">Golgi apparatus</keyword>
<dbReference type="InParanoid" id="H2ZJK0"/>
<evidence type="ECO:0000256" key="12">
    <source>
        <dbReference type="SAM" id="Phobius"/>
    </source>
</evidence>
<dbReference type="Pfam" id="PF09787">
    <property type="entry name" value="Golgin_A5"/>
    <property type="match status" value="1"/>
</dbReference>
<feature type="region of interest" description="Disordered" evidence="11">
    <location>
        <begin position="232"/>
        <end position="267"/>
    </location>
</feature>
<dbReference type="GeneTree" id="ENSGT00390000018470"/>
<evidence type="ECO:0000256" key="9">
    <source>
        <dbReference type="ARBA" id="ARBA00032404"/>
    </source>
</evidence>
<feature type="transmembrane region" description="Helical" evidence="12">
    <location>
        <begin position="677"/>
        <end position="697"/>
    </location>
</feature>
<accession>H2ZJK0</accession>
<dbReference type="GO" id="GO:0000301">
    <property type="term" value="P:retrograde transport, vesicle recycling within Golgi"/>
    <property type="evidence" value="ECO:0007669"/>
    <property type="project" value="TreeGrafter"/>
</dbReference>
<dbReference type="AlphaFoldDB" id="H2ZJK0"/>
<evidence type="ECO:0000256" key="1">
    <source>
        <dbReference type="ARBA" id="ARBA00004409"/>
    </source>
</evidence>
<evidence type="ECO:0000256" key="5">
    <source>
        <dbReference type="ARBA" id="ARBA00023034"/>
    </source>
</evidence>
<feature type="coiled-coil region" evidence="10">
    <location>
        <begin position="571"/>
        <end position="612"/>
    </location>
</feature>
<dbReference type="OMA" id="CSSYEAH"/>
<dbReference type="GO" id="GO:0007030">
    <property type="term" value="P:Golgi organization"/>
    <property type="evidence" value="ECO:0007669"/>
    <property type="project" value="InterPro"/>
</dbReference>
<organism evidence="13 14">
    <name type="scientific">Ciona savignyi</name>
    <name type="common">Pacific transparent sea squirt</name>
    <dbReference type="NCBI Taxonomy" id="51511"/>
    <lineage>
        <taxon>Eukaryota</taxon>
        <taxon>Metazoa</taxon>
        <taxon>Chordata</taxon>
        <taxon>Tunicata</taxon>
        <taxon>Ascidiacea</taxon>
        <taxon>Phlebobranchia</taxon>
        <taxon>Cionidae</taxon>
        <taxon>Ciona</taxon>
    </lineage>
</organism>
<dbReference type="eggNOG" id="KOG4677">
    <property type="taxonomic scope" value="Eukaryota"/>
</dbReference>
<feature type="region of interest" description="Disordered" evidence="11">
    <location>
        <begin position="523"/>
        <end position="544"/>
    </location>
</feature>
<feature type="region of interest" description="Disordered" evidence="11">
    <location>
        <begin position="175"/>
        <end position="214"/>
    </location>
</feature>
<comment type="function">
    <text evidence="8">Involved in maintaining Golgi structure. Stimulates the formation of Golgi stacks and ribbons. Involved in intra-Golgi retrograde transport.</text>
</comment>
<keyword evidence="3 12" id="KW-0812">Transmembrane</keyword>
<feature type="region of interest" description="Disordered" evidence="11">
    <location>
        <begin position="100"/>
        <end position="140"/>
    </location>
</feature>
<dbReference type="GO" id="GO:0000139">
    <property type="term" value="C:Golgi membrane"/>
    <property type="evidence" value="ECO:0007669"/>
    <property type="project" value="UniProtKB-SubCell"/>
</dbReference>
<evidence type="ECO:0000256" key="8">
    <source>
        <dbReference type="ARBA" id="ARBA00024833"/>
    </source>
</evidence>
<keyword evidence="4 12" id="KW-1133">Transmembrane helix</keyword>
<evidence type="ECO:0000256" key="11">
    <source>
        <dbReference type="SAM" id="MobiDB-lite"/>
    </source>
</evidence>
<dbReference type="STRING" id="51511.ENSCSAVP00000017766"/>
<feature type="region of interest" description="Disordered" evidence="11">
    <location>
        <begin position="340"/>
        <end position="369"/>
    </location>
</feature>
<feature type="compositionally biased region" description="Low complexity" evidence="11">
    <location>
        <begin position="197"/>
        <end position="207"/>
    </location>
</feature>
<dbReference type="HOGENOM" id="CLU_022484_0_0_1"/>
<comment type="subcellular location">
    <subcellularLocation>
        <location evidence="1">Golgi apparatus membrane</location>
        <topology evidence="1">Single-pass type IV membrane protein</topology>
    </subcellularLocation>
</comment>
<dbReference type="Ensembl" id="ENSCSAVT00000017960.1">
    <property type="protein sequence ID" value="ENSCSAVP00000017766.1"/>
    <property type="gene ID" value="ENSCSAVG00000010458.1"/>
</dbReference>
<dbReference type="PANTHER" id="PTHR13815">
    <property type="entry name" value="GOLGIN-84"/>
    <property type="match status" value="1"/>
</dbReference>
<dbReference type="InterPro" id="IPR019177">
    <property type="entry name" value="Golgin_subfamily_A_member_5"/>
</dbReference>
<dbReference type="GO" id="GO:0031985">
    <property type="term" value="C:Golgi cisterna"/>
    <property type="evidence" value="ECO:0007669"/>
    <property type="project" value="TreeGrafter"/>
</dbReference>
<evidence type="ECO:0000313" key="14">
    <source>
        <dbReference type="Proteomes" id="UP000007875"/>
    </source>
</evidence>
<reference evidence="14" key="1">
    <citation type="submission" date="2003-08" db="EMBL/GenBank/DDBJ databases">
        <authorList>
            <person name="Birren B."/>
            <person name="Nusbaum C."/>
            <person name="Abebe A."/>
            <person name="Abouelleil A."/>
            <person name="Adekoya E."/>
            <person name="Ait-zahra M."/>
            <person name="Allen N."/>
            <person name="Allen T."/>
            <person name="An P."/>
            <person name="Anderson M."/>
            <person name="Anderson S."/>
            <person name="Arachchi H."/>
            <person name="Armbruster J."/>
            <person name="Bachantsang P."/>
            <person name="Baldwin J."/>
            <person name="Barry A."/>
            <person name="Bayul T."/>
            <person name="Blitshsteyn B."/>
            <person name="Bloom T."/>
            <person name="Blye J."/>
            <person name="Boguslavskiy L."/>
            <person name="Borowsky M."/>
            <person name="Boukhgalter B."/>
            <person name="Brunache A."/>
            <person name="Butler J."/>
            <person name="Calixte N."/>
            <person name="Calvo S."/>
            <person name="Camarata J."/>
            <person name="Campo K."/>
            <person name="Chang J."/>
            <person name="Cheshatsang Y."/>
            <person name="Citroen M."/>
            <person name="Collymore A."/>
            <person name="Considine T."/>
            <person name="Cook A."/>
            <person name="Cooke P."/>
            <person name="Corum B."/>
            <person name="Cuomo C."/>
            <person name="David R."/>
            <person name="Dawoe T."/>
            <person name="Degray S."/>
            <person name="Dodge S."/>
            <person name="Dooley K."/>
            <person name="Dorje P."/>
            <person name="Dorjee K."/>
            <person name="Dorris L."/>
            <person name="Duffey N."/>
            <person name="Dupes A."/>
            <person name="Elkins T."/>
            <person name="Engels R."/>
            <person name="Erickson J."/>
            <person name="Farina A."/>
            <person name="Faro S."/>
            <person name="Ferreira P."/>
            <person name="Fischer H."/>
            <person name="Fitzgerald M."/>
            <person name="Foley K."/>
            <person name="Gage D."/>
            <person name="Galagan J."/>
            <person name="Gearin G."/>
            <person name="Gnerre S."/>
            <person name="Gnirke A."/>
            <person name="Goyette A."/>
            <person name="Graham J."/>
            <person name="Grandbois E."/>
            <person name="Gyaltsen K."/>
            <person name="Hafez N."/>
            <person name="Hagopian D."/>
            <person name="Hagos B."/>
            <person name="Hall J."/>
            <person name="Hatcher B."/>
            <person name="Heller A."/>
            <person name="Higgins H."/>
            <person name="Honan T."/>
            <person name="Horn A."/>
            <person name="Houde N."/>
            <person name="Hughes L."/>
            <person name="Hulme W."/>
            <person name="Husby E."/>
            <person name="Iliev I."/>
            <person name="Jaffe D."/>
            <person name="Jones C."/>
            <person name="Kamal M."/>
            <person name="Kamat A."/>
            <person name="Kamvysselis M."/>
            <person name="Karlsson E."/>
            <person name="Kells C."/>
            <person name="Kieu A."/>
            <person name="Kisner P."/>
            <person name="Kodira C."/>
            <person name="Kulbokas E."/>
            <person name="Labutti K."/>
            <person name="Lama D."/>
            <person name="Landers T."/>
            <person name="Leger J."/>
            <person name="Levine S."/>
            <person name="Lewis D."/>
            <person name="Lewis T."/>
            <person name="Lindblad-toh K."/>
            <person name="Liu X."/>
            <person name="Lokyitsang T."/>
            <person name="Lokyitsang Y."/>
            <person name="Lucien O."/>
            <person name="Lui A."/>
            <person name="Ma L.J."/>
            <person name="Mabbitt R."/>
            <person name="Macdonald J."/>
            <person name="Maclean C."/>
            <person name="Major J."/>
            <person name="Manning J."/>
            <person name="Marabella R."/>
            <person name="Maru K."/>
            <person name="Matthews C."/>
            <person name="Mauceli E."/>
            <person name="Mccarthy M."/>
            <person name="Mcdonough S."/>
            <person name="Mcghee T."/>
            <person name="Meldrim J."/>
            <person name="Meneus L."/>
            <person name="Mesirov J."/>
            <person name="Mihalev A."/>
            <person name="Mihova T."/>
            <person name="Mikkelsen T."/>
            <person name="Mlenga V."/>
            <person name="Moru K."/>
            <person name="Mozes J."/>
            <person name="Mulrain L."/>
            <person name="Munson G."/>
            <person name="Naylor J."/>
            <person name="Newes C."/>
            <person name="Nguyen C."/>
            <person name="Nguyen N."/>
            <person name="Nguyen T."/>
            <person name="Nicol R."/>
            <person name="Nielsen C."/>
            <person name="Nizzari M."/>
            <person name="Norbu C."/>
            <person name="Norbu N."/>
            <person name="O'donnell P."/>
            <person name="Okoawo O."/>
            <person name="O'leary S."/>
            <person name="Omotosho B."/>
            <person name="O'neill K."/>
            <person name="Osman S."/>
            <person name="Parker S."/>
            <person name="Perrin D."/>
            <person name="Phunkhang P."/>
            <person name="Piqani B."/>
            <person name="Purcell S."/>
            <person name="Rachupka T."/>
            <person name="Ramasamy U."/>
            <person name="Rameau R."/>
            <person name="Ray V."/>
            <person name="Raymond C."/>
            <person name="Retta R."/>
            <person name="Richardson S."/>
            <person name="Rise C."/>
            <person name="Rodriguez J."/>
            <person name="Rogers J."/>
            <person name="Rogov P."/>
            <person name="Rutman M."/>
            <person name="Schupbach R."/>
            <person name="Seaman C."/>
            <person name="Settipalli S."/>
            <person name="Sharpe T."/>
            <person name="Sheridan J."/>
            <person name="Sherpa N."/>
            <person name="Shi J."/>
            <person name="Smirnov S."/>
            <person name="Smith C."/>
            <person name="Sougnez C."/>
            <person name="Spencer B."/>
            <person name="Stalker J."/>
            <person name="Stange-thomann N."/>
            <person name="Stavropoulos S."/>
            <person name="Stetson K."/>
            <person name="Stone C."/>
            <person name="Stone S."/>
            <person name="Stubbs M."/>
            <person name="Talamas J."/>
            <person name="Tchuinga P."/>
            <person name="Tenzing P."/>
            <person name="Tesfaye S."/>
            <person name="Theodore J."/>
            <person name="Thoulutsang Y."/>
            <person name="Topham K."/>
            <person name="Towey S."/>
            <person name="Tsamla T."/>
            <person name="Tsomo N."/>
            <person name="Vallee D."/>
            <person name="Vassiliev H."/>
            <person name="Venkataraman V."/>
            <person name="Vinson J."/>
            <person name="Vo A."/>
            <person name="Wade C."/>
            <person name="Wang S."/>
            <person name="Wangchuk T."/>
            <person name="Wangdi T."/>
            <person name="Whittaker C."/>
            <person name="Wilkinson J."/>
            <person name="Wu Y."/>
            <person name="Wyman D."/>
            <person name="Yadav S."/>
            <person name="Yang S."/>
            <person name="Yang X."/>
            <person name="Yeager S."/>
            <person name="Yee E."/>
            <person name="Young G."/>
            <person name="Zainoun J."/>
            <person name="Zembeck L."/>
            <person name="Zimmer A."/>
            <person name="Zody M."/>
            <person name="Lander E."/>
        </authorList>
    </citation>
    <scope>NUCLEOTIDE SEQUENCE [LARGE SCALE GENOMIC DNA]</scope>
</reference>
<keyword evidence="14" id="KW-1185">Reference proteome</keyword>
<evidence type="ECO:0000256" key="4">
    <source>
        <dbReference type="ARBA" id="ARBA00022989"/>
    </source>
</evidence>
<reference evidence="13" key="3">
    <citation type="submission" date="2025-09" db="UniProtKB">
        <authorList>
            <consortium name="Ensembl"/>
        </authorList>
    </citation>
    <scope>IDENTIFICATION</scope>
</reference>
<dbReference type="Proteomes" id="UP000007875">
    <property type="component" value="Unassembled WGS sequence"/>
</dbReference>
<proteinExistence type="predicted"/>
<dbReference type="FunCoup" id="H2ZJK0">
    <property type="interactions" value="187"/>
</dbReference>
<protein>
    <recommendedName>
        <fullName evidence="2">Golgin subfamily A member 5</fullName>
    </recommendedName>
    <alternativeName>
        <fullName evidence="9">Golgin-84</fullName>
    </alternativeName>
</protein>
<evidence type="ECO:0000256" key="7">
    <source>
        <dbReference type="ARBA" id="ARBA00023136"/>
    </source>
</evidence>
<name>H2ZJK0_CIOSA</name>
<keyword evidence="6 10" id="KW-0175">Coiled coil</keyword>
<dbReference type="PANTHER" id="PTHR13815:SF7">
    <property type="entry name" value="GOLGIN SUBFAMILY A MEMBER 5"/>
    <property type="match status" value="1"/>
</dbReference>
<evidence type="ECO:0000256" key="10">
    <source>
        <dbReference type="SAM" id="Coils"/>
    </source>
</evidence>
<sequence>MSWLNNLAGKAESLLNNIDQSAAEVIKKNDGGENKIVTEPNSTDNLNKTFPQTTREANVANPQLSRAKAETLKRVADHRKKKSADDALFDFLNSGEKVAKSRSVPVTPRITKSKSESAKLMNLSRSPSAADNSDSKDSSVIPSTFEISRNSSFESINSKVISKLTEDMLMNLRTDSTASESEFEMVGSAARSDRDSPSTSSIAGSASMMQPTSDAGVENKLLRNELASLHQELTQTNERNKKIREGVNGASGPNCSPDHGQKKLRSRCEDFQEEVKVKESQLSAINMKLSEAQQLHQLEIENSKKLKAANERLFKDQSEGSGMHARALEELRSRLQEVEDAFAQERKSRSDERQEAMNHQSRQESETQKIVETLQKSEQDRQSEKRKLDDHLSEIRSLKANLTASKQELIDYKQKAARILQSKERLIASLKGSGETDLSTSTINTLELEEAMQERDHARDEINSLRIELSTLKNEMQELEEQHQEDFSSYQQELSEYKKNFQAEFSRRREADVDIARIQEEMRRMEEDQQRSRATNQSRLTDKAAEVERLRNQLMLRSQSSLQDSELESRVRQLTEAVIQKQTQVESLSSEKSSLLLQLERMDGQIKRLSQEGGRQISLHIDDDVIRNRGNGSHIPQLGSGSLERGVVGRVKNAASVLDKFSIRLGIFLKRYPPARLFVLIYMGLLHIWVMIVLLTYSPEIHGHDYLPDAK</sequence>
<evidence type="ECO:0000313" key="13">
    <source>
        <dbReference type="Ensembl" id="ENSCSAVP00000017766.1"/>
    </source>
</evidence>